<evidence type="ECO:0000313" key="2">
    <source>
        <dbReference type="Proteomes" id="UP000053660"/>
    </source>
</evidence>
<dbReference type="AlphaFoldDB" id="A0A0B1TQM3"/>
<accession>A0A0B1TQM3</accession>
<evidence type="ECO:0000313" key="1">
    <source>
        <dbReference type="EMBL" id="KHJ99853.1"/>
    </source>
</evidence>
<sequence length="104" mass="11676">MVHSTTHLIYTVINTTRIPGFAQTAMNVFIYIEFLATLSENTIYATTKPPNVYTQPTHADSASKMVRTVLSLILRLICDNLSLINTKRGFQRPSMEMDGIGRVL</sequence>
<dbReference type="Proteomes" id="UP000053660">
    <property type="component" value="Unassembled WGS sequence"/>
</dbReference>
<protein>
    <submittedName>
        <fullName evidence="1">Uncharacterized protein</fullName>
    </submittedName>
</protein>
<organism evidence="1 2">
    <name type="scientific">Oesophagostomum dentatum</name>
    <name type="common">Nodular worm</name>
    <dbReference type="NCBI Taxonomy" id="61180"/>
    <lineage>
        <taxon>Eukaryota</taxon>
        <taxon>Metazoa</taxon>
        <taxon>Ecdysozoa</taxon>
        <taxon>Nematoda</taxon>
        <taxon>Chromadorea</taxon>
        <taxon>Rhabditida</taxon>
        <taxon>Rhabditina</taxon>
        <taxon>Rhabditomorpha</taxon>
        <taxon>Strongyloidea</taxon>
        <taxon>Strongylidae</taxon>
        <taxon>Oesophagostomum</taxon>
    </lineage>
</organism>
<proteinExistence type="predicted"/>
<reference evidence="1 2" key="1">
    <citation type="submission" date="2014-03" db="EMBL/GenBank/DDBJ databases">
        <title>Draft genome of the hookworm Oesophagostomum dentatum.</title>
        <authorList>
            <person name="Mitreva M."/>
        </authorList>
    </citation>
    <scope>NUCLEOTIDE SEQUENCE [LARGE SCALE GENOMIC DNA]</scope>
    <source>
        <strain evidence="1 2">OD-Hann</strain>
    </source>
</reference>
<dbReference type="EMBL" id="KN549202">
    <property type="protein sequence ID" value="KHJ99853.1"/>
    <property type="molecule type" value="Genomic_DNA"/>
</dbReference>
<gene>
    <name evidence="1" type="ORF">OESDEN_00127</name>
</gene>
<name>A0A0B1TQM3_OESDE</name>
<keyword evidence="2" id="KW-1185">Reference proteome</keyword>